<dbReference type="Proteomes" id="UP000318833">
    <property type="component" value="Unassembled WGS sequence"/>
</dbReference>
<dbReference type="EMBL" id="VLNR01000101">
    <property type="protein sequence ID" value="TSE03693.1"/>
    <property type="molecule type" value="Genomic_DNA"/>
</dbReference>
<organism evidence="1 2">
    <name type="scientific">Aquimarina algiphila</name>
    <dbReference type="NCBI Taxonomy" id="2047982"/>
    <lineage>
        <taxon>Bacteria</taxon>
        <taxon>Pseudomonadati</taxon>
        <taxon>Bacteroidota</taxon>
        <taxon>Flavobacteriia</taxon>
        <taxon>Flavobacteriales</taxon>
        <taxon>Flavobacteriaceae</taxon>
        <taxon>Aquimarina</taxon>
    </lineage>
</organism>
<gene>
    <name evidence="1" type="ORF">FOF46_28760</name>
</gene>
<name>A0A554VBB3_9FLAO</name>
<keyword evidence="2" id="KW-1185">Reference proteome</keyword>
<sequence>MIGIGGSVWQEFPISKASKEECRAFKIMTSPLHKNTLILRWLSLDITDPDRTIQCYRYRCYYPDGNPQNCSIHYSNQEEANHFFSGLKEWHHQHYCIDHKS</sequence>
<protein>
    <submittedName>
        <fullName evidence="1">Uncharacterized protein</fullName>
    </submittedName>
</protein>
<evidence type="ECO:0000313" key="1">
    <source>
        <dbReference type="EMBL" id="TSE03693.1"/>
    </source>
</evidence>
<proteinExistence type="predicted"/>
<dbReference type="AlphaFoldDB" id="A0A554VBB3"/>
<evidence type="ECO:0000313" key="2">
    <source>
        <dbReference type="Proteomes" id="UP000318833"/>
    </source>
</evidence>
<reference evidence="1 2" key="1">
    <citation type="submission" date="2019-07" db="EMBL/GenBank/DDBJ databases">
        <title>The draft genome sequence of Aquimarina algiphila M91.</title>
        <authorList>
            <person name="Meng X."/>
        </authorList>
    </citation>
    <scope>NUCLEOTIDE SEQUENCE [LARGE SCALE GENOMIC DNA]</scope>
    <source>
        <strain evidence="1 2">M91</strain>
    </source>
</reference>
<comment type="caution">
    <text evidence="1">The sequence shown here is derived from an EMBL/GenBank/DDBJ whole genome shotgun (WGS) entry which is preliminary data.</text>
</comment>
<accession>A0A554VBB3</accession>